<dbReference type="EMBL" id="CACRZD030000009">
    <property type="protein sequence ID" value="CAA6664726.1"/>
    <property type="molecule type" value="Genomic_DNA"/>
</dbReference>
<keyword evidence="2" id="KW-0326">Glycosidase</keyword>
<evidence type="ECO:0000259" key="4">
    <source>
        <dbReference type="Pfam" id="PF00933"/>
    </source>
</evidence>
<dbReference type="InterPro" id="IPR017853">
    <property type="entry name" value="GH"/>
</dbReference>
<dbReference type="Pfam" id="PF00933">
    <property type="entry name" value="Glyco_hydro_3"/>
    <property type="match status" value="1"/>
</dbReference>
<keyword evidence="3" id="KW-0732">Signal</keyword>
<dbReference type="Pfam" id="PF01915">
    <property type="entry name" value="Glyco_hydro_3_C"/>
    <property type="match status" value="1"/>
</dbReference>
<evidence type="ECO:0000259" key="5">
    <source>
        <dbReference type="Pfam" id="PF01915"/>
    </source>
</evidence>
<dbReference type="SUPFAM" id="SSF52279">
    <property type="entry name" value="Beta-D-glucan exohydrolase, C-terminal domain"/>
    <property type="match status" value="1"/>
</dbReference>
<gene>
    <name evidence="6" type="ORF">SI7747_09011115</name>
</gene>
<feature type="chain" id="PRO_5029587604" evidence="3">
    <location>
        <begin position="28"/>
        <end position="668"/>
    </location>
</feature>
<evidence type="ECO:0000313" key="6">
    <source>
        <dbReference type="EMBL" id="CAA2625346.1"/>
    </source>
</evidence>
<dbReference type="FunFam" id="3.40.50.1700:FF:000002">
    <property type="entry name" value="Glycosyl hydrolase family protein"/>
    <property type="match status" value="1"/>
</dbReference>
<evidence type="ECO:0000256" key="1">
    <source>
        <dbReference type="ARBA" id="ARBA00022801"/>
    </source>
</evidence>
<dbReference type="PANTHER" id="PTHR30620:SF35">
    <property type="entry name" value="GLYCOSYL HYDROLASE FAMILY PROTEIN"/>
    <property type="match status" value="1"/>
</dbReference>
<feature type="signal peptide" evidence="3">
    <location>
        <begin position="1"/>
        <end position="27"/>
    </location>
</feature>
<dbReference type="InterPro" id="IPR002772">
    <property type="entry name" value="Glyco_hydro_3_C"/>
</dbReference>
<feature type="domain" description="Glycoside hydrolase family 3 N-terminal" evidence="4">
    <location>
        <begin position="55"/>
        <end position="377"/>
    </location>
</feature>
<evidence type="ECO:0000256" key="2">
    <source>
        <dbReference type="ARBA" id="ARBA00023295"/>
    </source>
</evidence>
<dbReference type="EMBL" id="LR743596">
    <property type="protein sequence ID" value="CAA2625346.1"/>
    <property type="molecule type" value="Genomic_DNA"/>
</dbReference>
<dbReference type="InterPro" id="IPR036881">
    <property type="entry name" value="Glyco_hydro_3_C_sf"/>
</dbReference>
<evidence type="ECO:0000256" key="3">
    <source>
        <dbReference type="SAM" id="SignalP"/>
    </source>
</evidence>
<dbReference type="PANTHER" id="PTHR30620">
    <property type="entry name" value="PERIPLASMIC BETA-GLUCOSIDASE-RELATED"/>
    <property type="match status" value="1"/>
</dbReference>
<dbReference type="PRINTS" id="PR00133">
    <property type="entry name" value="GLHYDRLASE3"/>
</dbReference>
<dbReference type="Gene3D" id="3.40.50.1700">
    <property type="entry name" value="Glycoside hydrolase family 3 C-terminal domain"/>
    <property type="match status" value="1"/>
</dbReference>
<name>A0A7I8J3A9_SPIIN</name>
<dbReference type="GO" id="GO:0009251">
    <property type="term" value="P:glucan catabolic process"/>
    <property type="evidence" value="ECO:0007669"/>
    <property type="project" value="TreeGrafter"/>
</dbReference>
<feature type="domain" description="Glycoside hydrolase family 3 C-terminal" evidence="5">
    <location>
        <begin position="414"/>
        <end position="624"/>
    </location>
</feature>
<dbReference type="GO" id="GO:0008422">
    <property type="term" value="F:beta-glucosidase activity"/>
    <property type="evidence" value="ECO:0007669"/>
    <property type="project" value="TreeGrafter"/>
</dbReference>
<keyword evidence="7" id="KW-1185">Reference proteome</keyword>
<dbReference type="InterPro" id="IPR001764">
    <property type="entry name" value="Glyco_hydro_3_N"/>
</dbReference>
<proteinExistence type="predicted"/>
<evidence type="ECO:0000313" key="7">
    <source>
        <dbReference type="Proteomes" id="UP001189122"/>
    </source>
</evidence>
<dbReference type="Proteomes" id="UP001189122">
    <property type="component" value="Unassembled WGS sequence"/>
</dbReference>
<dbReference type="FunFam" id="3.20.20.300:FF:000003">
    <property type="entry name" value="Beta-D-glucan exohydrolase isoenzyme ExoI"/>
    <property type="match status" value="1"/>
</dbReference>
<dbReference type="Gene3D" id="3.20.20.300">
    <property type="entry name" value="Glycoside hydrolase, family 3, N-terminal domain"/>
    <property type="match status" value="1"/>
</dbReference>
<accession>A0A7I8J3A9</accession>
<reference evidence="6 7" key="1">
    <citation type="submission" date="2019-12" db="EMBL/GenBank/DDBJ databases">
        <authorList>
            <person name="Scholz U."/>
            <person name="Mascher M."/>
            <person name="Fiebig A."/>
        </authorList>
    </citation>
    <scope>NUCLEOTIDE SEQUENCE</scope>
</reference>
<keyword evidence="1" id="KW-0378">Hydrolase</keyword>
<protein>
    <submittedName>
        <fullName evidence="6">Uncharacterized protein</fullName>
    </submittedName>
</protein>
<organism evidence="6">
    <name type="scientific">Spirodela intermedia</name>
    <name type="common">Intermediate duckweed</name>
    <dbReference type="NCBI Taxonomy" id="51605"/>
    <lineage>
        <taxon>Eukaryota</taxon>
        <taxon>Viridiplantae</taxon>
        <taxon>Streptophyta</taxon>
        <taxon>Embryophyta</taxon>
        <taxon>Tracheophyta</taxon>
        <taxon>Spermatophyta</taxon>
        <taxon>Magnoliopsida</taxon>
        <taxon>Liliopsida</taxon>
        <taxon>Araceae</taxon>
        <taxon>Lemnoideae</taxon>
        <taxon>Spirodela</taxon>
    </lineage>
</organism>
<dbReference type="AlphaFoldDB" id="A0A7I8J3A9"/>
<sequence length="668" mass="72905">MGRSGPIFGRLLAWYLFFGAFFFPLMAAVGAPPPRYRDAGLSVEERVEDLLSRMTLAEKIGQMTQIDRSVASPRRSFRSVLNGGGSAPSPAADATEWADMIDGFQRSALSTRLGIPILYGTDAVHGHNNVVGATIFPHNIGLGAARNEKLVERIGRATALEMRATGCPYTFAPCLAVCRDPRWGRCYESYSEDTEVVRSMAKIIAGLQGTPPPRDHPPGYPYVHPWGRSVATCAKHFAGDGGTTGGVNENNTVADYPDLFHVHIRPYLDAVAMGVSSVMASYSSWNGVKMHANTYLLTRVLKQEIGFQGFVVSDWEGVDRIRPDYKNSVKLAINAGVDMVMVPYNFRRFISDLTDLVLSGQVSISRIEDAVRRILRVKLVIGLFERPMADRSLSGMLGHAAHRTLAREAVRRSLVLLKNGEGRGKELLPLSKTASKIVVAGIHADDIGLQCGGWTITWAGGPGNTTHGTTILEGIKASVSRRTEVVFSEEPDEHFVAANADAAYAVVVVGERPYAESQGDDPVLTLPREAVRTITTVCRTIRCLVVVISGRPIVLEPYVGAVDALVAAWLPGSEAGKGIADVIFGDYDFTGRLPRTWFRRVDQLPMNLGDAHYDPLFPFGFGLSMNIPPRPLVLLISSTALFWSNCGSFSLQAHLRSLSTFPKFREEE</sequence>
<dbReference type="SUPFAM" id="SSF51445">
    <property type="entry name" value="(Trans)glycosidases"/>
    <property type="match status" value="1"/>
</dbReference>
<dbReference type="InterPro" id="IPR051915">
    <property type="entry name" value="Cellulose_Degrad_GH3"/>
</dbReference>
<dbReference type="InterPro" id="IPR036962">
    <property type="entry name" value="Glyco_hydro_3_N_sf"/>
</dbReference>